<dbReference type="EMBL" id="ML143558">
    <property type="protein sequence ID" value="TBU22080.1"/>
    <property type="molecule type" value="Genomic_DNA"/>
</dbReference>
<accession>A0A4Q9M559</accession>
<name>A0A4Q9M559_9APHY</name>
<sequence length="186" mass="21064">MRGHGTSCPAGKSVLYRSCETNPQLKTRMNVNSSNLQALQDRLRKLLDATRPHTMRELSQGQSQAQDLHRQRQCVIPQEQDQSATPPNPNSEFSIVVVSRSLDASLSTHWAIAVVTNERSRQCRVFHVSDTHVMGLRALGWTAFVQDETLDRTSRYRGGVRIGFVQRDDLRRLEQVRGSPARSTLR</sequence>
<proteinExistence type="predicted"/>
<dbReference type="Proteomes" id="UP000292957">
    <property type="component" value="Unassembled WGS sequence"/>
</dbReference>
<gene>
    <name evidence="1" type="ORF">BD311DRAFT_167134</name>
</gene>
<dbReference type="AlphaFoldDB" id="A0A4Q9M559"/>
<evidence type="ECO:0000313" key="1">
    <source>
        <dbReference type="EMBL" id="TBU22080.1"/>
    </source>
</evidence>
<organism evidence="1">
    <name type="scientific">Dichomitus squalens</name>
    <dbReference type="NCBI Taxonomy" id="114155"/>
    <lineage>
        <taxon>Eukaryota</taxon>
        <taxon>Fungi</taxon>
        <taxon>Dikarya</taxon>
        <taxon>Basidiomycota</taxon>
        <taxon>Agaricomycotina</taxon>
        <taxon>Agaricomycetes</taxon>
        <taxon>Polyporales</taxon>
        <taxon>Polyporaceae</taxon>
        <taxon>Dichomitus</taxon>
    </lineage>
</organism>
<dbReference type="OrthoDB" id="3175502at2759"/>
<reference evidence="1" key="1">
    <citation type="submission" date="2019-01" db="EMBL/GenBank/DDBJ databases">
        <title>Draft genome sequences of three monokaryotic isolates of the white-rot basidiomycete fungus Dichomitus squalens.</title>
        <authorList>
            <consortium name="DOE Joint Genome Institute"/>
            <person name="Lopez S.C."/>
            <person name="Andreopoulos B."/>
            <person name="Pangilinan J."/>
            <person name="Lipzen A."/>
            <person name="Riley R."/>
            <person name="Ahrendt S."/>
            <person name="Ng V."/>
            <person name="Barry K."/>
            <person name="Daum C."/>
            <person name="Grigoriev I.V."/>
            <person name="Hilden K.S."/>
            <person name="Makela M.R."/>
            <person name="de Vries R.P."/>
        </authorList>
    </citation>
    <scope>NUCLEOTIDE SEQUENCE [LARGE SCALE GENOMIC DNA]</scope>
    <source>
        <strain evidence="1">OM18370.1</strain>
    </source>
</reference>
<protein>
    <submittedName>
        <fullName evidence="1">Uncharacterized protein</fullName>
    </submittedName>
</protein>